<reference evidence="4" key="2">
    <citation type="submission" date="2021-12" db="EMBL/GenBank/DDBJ databases">
        <title>Resequencing data analysis of finger millet.</title>
        <authorList>
            <person name="Hatakeyama M."/>
            <person name="Aluri S."/>
            <person name="Balachadran M.T."/>
            <person name="Sivarajan S.R."/>
            <person name="Poveda L."/>
            <person name="Shimizu-Inatsugi R."/>
            <person name="Schlapbach R."/>
            <person name="Sreeman S.M."/>
            <person name="Shimizu K.K."/>
        </authorList>
    </citation>
    <scope>NUCLEOTIDE SEQUENCE</scope>
</reference>
<dbReference type="PANTHER" id="PTHR19308:SF9">
    <property type="entry name" value="OS07G0185200 PROTEIN"/>
    <property type="match status" value="1"/>
</dbReference>
<dbReference type="SUPFAM" id="SSF55961">
    <property type="entry name" value="Bet v1-like"/>
    <property type="match status" value="1"/>
</dbReference>
<dbReference type="EMBL" id="BQKI01000017">
    <property type="protein sequence ID" value="GJN10070.1"/>
    <property type="molecule type" value="Genomic_DNA"/>
</dbReference>
<comment type="subcellular location">
    <subcellularLocation>
        <location evidence="1">Nucleus</location>
    </subcellularLocation>
</comment>
<organism evidence="4 5">
    <name type="scientific">Eleusine coracana subsp. coracana</name>
    <dbReference type="NCBI Taxonomy" id="191504"/>
    <lineage>
        <taxon>Eukaryota</taxon>
        <taxon>Viridiplantae</taxon>
        <taxon>Streptophyta</taxon>
        <taxon>Embryophyta</taxon>
        <taxon>Tracheophyta</taxon>
        <taxon>Spermatophyta</taxon>
        <taxon>Magnoliopsida</taxon>
        <taxon>Liliopsida</taxon>
        <taxon>Poales</taxon>
        <taxon>Poaceae</taxon>
        <taxon>PACMAD clade</taxon>
        <taxon>Chloridoideae</taxon>
        <taxon>Cynodonteae</taxon>
        <taxon>Eleusininae</taxon>
        <taxon>Eleusine</taxon>
    </lineage>
</organism>
<dbReference type="Gene3D" id="3.30.530.20">
    <property type="match status" value="1"/>
</dbReference>
<dbReference type="GO" id="GO:0008289">
    <property type="term" value="F:lipid binding"/>
    <property type="evidence" value="ECO:0007669"/>
    <property type="project" value="InterPro"/>
</dbReference>
<dbReference type="PROSITE" id="PS50848">
    <property type="entry name" value="START"/>
    <property type="match status" value="1"/>
</dbReference>
<proteinExistence type="predicted"/>
<evidence type="ECO:0000259" key="3">
    <source>
        <dbReference type="PROSITE" id="PS50848"/>
    </source>
</evidence>
<dbReference type="PANTHER" id="PTHR19308">
    <property type="entry name" value="PHOSPHATIDYLCHOLINE TRANSFER PROTEIN"/>
    <property type="match status" value="1"/>
</dbReference>
<feature type="transmembrane region" description="Helical" evidence="2">
    <location>
        <begin position="433"/>
        <end position="456"/>
    </location>
</feature>
<evidence type="ECO:0000256" key="1">
    <source>
        <dbReference type="ARBA" id="ARBA00004123"/>
    </source>
</evidence>
<dbReference type="AlphaFoldDB" id="A0AAV5DHY1"/>
<evidence type="ECO:0000256" key="2">
    <source>
        <dbReference type="SAM" id="Phobius"/>
    </source>
</evidence>
<sequence>MAGWCEEAVALLRRPAVAEMAVDVLLCAVPIWAAVMIGLVVGWSWRPRWTGLLFLGLRSRLRILWVPPGFGARRLWLACTALSAFSVAPSLLSSAFRRCRGKHQGKDCPEDDSADGAVGDAAAGADARAIFEGEHDIVTEKDLEHLLQLLDNKESGDTTWQNLMERTTSNMTYKAWRREPEVGLYHTIFEDATPELVRDFFWDGDFRRKWDPMLAYSKTLDEFPMNGTMIVHWIKKFPFFCSDREYIFGGRIWESGKTYYCVTKDECKDCMCIFAVLHTTRGTPLVDDLEIVAMGVPYPSLPKKEKPRRVELYFSSWRIRAVQSPKHPGHQSACEVTLVHYEDMGIPKDVAKVGVRHGMWGAVKKLQSGFRAYQQMRDTENTLSCSAIMARVTTKTCVIGSDDLFGQGLAGANKTSDDNDGSRTVQHGFDWKWVMIGGAVAAVCVLNTGLVGKVLLLGAARRQAKK</sequence>
<accession>A0AAV5DHY1</accession>
<dbReference type="CDD" id="cd08870">
    <property type="entry name" value="START_STARD2_7-like"/>
    <property type="match status" value="1"/>
</dbReference>
<evidence type="ECO:0000313" key="4">
    <source>
        <dbReference type="EMBL" id="GJN10070.1"/>
    </source>
</evidence>
<gene>
    <name evidence="4" type="primary">ga28131</name>
    <name evidence="4" type="ORF">PR202_ga28131</name>
</gene>
<dbReference type="GO" id="GO:0005737">
    <property type="term" value="C:cytoplasm"/>
    <property type="evidence" value="ECO:0007669"/>
    <property type="project" value="UniProtKB-ARBA"/>
</dbReference>
<keyword evidence="2" id="KW-1133">Transmembrane helix</keyword>
<name>A0AAV5DHY1_ELECO</name>
<feature type="transmembrane region" description="Helical" evidence="2">
    <location>
        <begin position="21"/>
        <end position="45"/>
    </location>
</feature>
<evidence type="ECO:0000313" key="5">
    <source>
        <dbReference type="Proteomes" id="UP001054889"/>
    </source>
</evidence>
<reference evidence="4" key="1">
    <citation type="journal article" date="2018" name="DNA Res.">
        <title>Multiple hybrid de novo genome assembly of finger millet, an orphan allotetraploid crop.</title>
        <authorList>
            <person name="Hatakeyama M."/>
            <person name="Aluri S."/>
            <person name="Balachadran M.T."/>
            <person name="Sivarajan S.R."/>
            <person name="Patrignani A."/>
            <person name="Gruter S."/>
            <person name="Poveda L."/>
            <person name="Shimizu-Inatsugi R."/>
            <person name="Baeten J."/>
            <person name="Francoijs K.J."/>
            <person name="Nataraja K.N."/>
            <person name="Reddy Y.A.N."/>
            <person name="Phadnis S."/>
            <person name="Ravikumar R.L."/>
            <person name="Schlapbach R."/>
            <person name="Sreeman S.M."/>
            <person name="Shimizu K.K."/>
        </authorList>
    </citation>
    <scope>NUCLEOTIDE SEQUENCE</scope>
</reference>
<feature type="domain" description="START" evidence="3">
    <location>
        <begin position="131"/>
        <end position="375"/>
    </location>
</feature>
<comment type="caution">
    <text evidence="4">The sequence shown here is derived from an EMBL/GenBank/DDBJ whole genome shotgun (WGS) entry which is preliminary data.</text>
</comment>
<keyword evidence="2" id="KW-0472">Membrane</keyword>
<keyword evidence="5" id="KW-1185">Reference proteome</keyword>
<protein>
    <recommendedName>
        <fullName evidence="3">START domain-containing protein</fullName>
    </recommendedName>
</protein>
<dbReference type="Proteomes" id="UP001054889">
    <property type="component" value="Unassembled WGS sequence"/>
</dbReference>
<keyword evidence="2" id="KW-0812">Transmembrane</keyword>
<dbReference type="InterPro" id="IPR023393">
    <property type="entry name" value="START-like_dom_sf"/>
</dbReference>
<dbReference type="InterPro" id="IPR002913">
    <property type="entry name" value="START_lipid-bd_dom"/>
</dbReference>
<dbReference type="GO" id="GO:0005634">
    <property type="term" value="C:nucleus"/>
    <property type="evidence" value="ECO:0007669"/>
    <property type="project" value="UniProtKB-SubCell"/>
</dbReference>
<dbReference type="InterPro" id="IPR051213">
    <property type="entry name" value="START_lipid_transfer"/>
</dbReference>